<keyword evidence="2" id="KW-0472">Membrane</keyword>
<dbReference type="PANTHER" id="PTHR46631:SF4">
    <property type="entry name" value="OS06G0359400 PROTEIN"/>
    <property type="match status" value="1"/>
</dbReference>
<evidence type="ECO:0000313" key="4">
    <source>
        <dbReference type="Proteomes" id="UP001237642"/>
    </source>
</evidence>
<feature type="transmembrane region" description="Helical" evidence="2">
    <location>
        <begin position="142"/>
        <end position="162"/>
    </location>
</feature>
<gene>
    <name evidence="3" type="ORF">POM88_018946</name>
</gene>
<keyword evidence="2" id="KW-1133">Transmembrane helix</keyword>
<feature type="transmembrane region" description="Helical" evidence="2">
    <location>
        <begin position="104"/>
        <end position="122"/>
    </location>
</feature>
<keyword evidence="2" id="KW-0812">Transmembrane</keyword>
<reference evidence="3" key="1">
    <citation type="submission" date="2023-02" db="EMBL/GenBank/DDBJ databases">
        <title>Genome of toxic invasive species Heracleum sosnowskyi carries increased number of genes despite the absence of recent whole-genome duplications.</title>
        <authorList>
            <person name="Schelkunov M."/>
            <person name="Shtratnikova V."/>
            <person name="Makarenko M."/>
            <person name="Klepikova A."/>
            <person name="Omelchenko D."/>
            <person name="Novikova G."/>
            <person name="Obukhova E."/>
            <person name="Bogdanov V."/>
            <person name="Penin A."/>
            <person name="Logacheva M."/>
        </authorList>
    </citation>
    <scope>NUCLEOTIDE SEQUENCE</scope>
    <source>
        <strain evidence="3">Hsosn_3</strain>
        <tissue evidence="3">Leaf</tissue>
    </source>
</reference>
<organism evidence="3 4">
    <name type="scientific">Heracleum sosnowskyi</name>
    <dbReference type="NCBI Taxonomy" id="360622"/>
    <lineage>
        <taxon>Eukaryota</taxon>
        <taxon>Viridiplantae</taxon>
        <taxon>Streptophyta</taxon>
        <taxon>Embryophyta</taxon>
        <taxon>Tracheophyta</taxon>
        <taxon>Spermatophyta</taxon>
        <taxon>Magnoliopsida</taxon>
        <taxon>eudicotyledons</taxon>
        <taxon>Gunneridae</taxon>
        <taxon>Pentapetalae</taxon>
        <taxon>asterids</taxon>
        <taxon>campanulids</taxon>
        <taxon>Apiales</taxon>
        <taxon>Apiaceae</taxon>
        <taxon>Apioideae</taxon>
        <taxon>apioid superclade</taxon>
        <taxon>Tordylieae</taxon>
        <taxon>Tordyliinae</taxon>
        <taxon>Heracleum</taxon>
    </lineage>
</organism>
<dbReference type="AlphaFoldDB" id="A0AAD8N0V7"/>
<reference evidence="3" key="2">
    <citation type="submission" date="2023-05" db="EMBL/GenBank/DDBJ databases">
        <authorList>
            <person name="Schelkunov M.I."/>
        </authorList>
    </citation>
    <scope>NUCLEOTIDE SEQUENCE</scope>
    <source>
        <strain evidence="3">Hsosn_3</strain>
        <tissue evidence="3">Leaf</tissue>
    </source>
</reference>
<dbReference type="EMBL" id="JAUIZM010000004">
    <property type="protein sequence ID" value="KAK1390768.1"/>
    <property type="molecule type" value="Genomic_DNA"/>
</dbReference>
<dbReference type="Proteomes" id="UP001237642">
    <property type="component" value="Unassembled WGS sequence"/>
</dbReference>
<proteinExistence type="predicted"/>
<feature type="transmembrane region" description="Helical" evidence="2">
    <location>
        <begin position="20"/>
        <end position="43"/>
    </location>
</feature>
<evidence type="ECO:0000256" key="1">
    <source>
        <dbReference type="SAM" id="MobiDB-lite"/>
    </source>
</evidence>
<protein>
    <submittedName>
        <fullName evidence="3">Uncharacterized protein</fullName>
    </submittedName>
</protein>
<feature type="region of interest" description="Disordered" evidence="1">
    <location>
        <begin position="74"/>
        <end position="98"/>
    </location>
</feature>
<accession>A0AAD8N0V7</accession>
<evidence type="ECO:0000313" key="3">
    <source>
        <dbReference type="EMBL" id="KAK1390768.1"/>
    </source>
</evidence>
<dbReference type="InterPro" id="IPR044804">
    <property type="entry name" value="Ribosomal_eL20z-like"/>
</dbReference>
<sequence length="175" mass="19392">MMKNNHHYSPLLCPWLTGCSRFIIGFFRAGIPWYVGAFVLLCARYDHREKPGYVACTVVVSRLLSQSRLENKKNKRKIADDGSEKAAARGQKKPRAQASKSSEVILQIMAYLLISAASYAVPLTNKMREGPDNVSTDISSSAISMAFLAFFPLACAFGYKLCTYSYVISVGMICL</sequence>
<keyword evidence="4" id="KW-1185">Reference proteome</keyword>
<dbReference type="PANTHER" id="PTHR46631">
    <property type="entry name" value="60S RIBOSOMAL PROTEIN L18A-LIKE"/>
    <property type="match status" value="1"/>
</dbReference>
<comment type="caution">
    <text evidence="3">The sequence shown here is derived from an EMBL/GenBank/DDBJ whole genome shotgun (WGS) entry which is preliminary data.</text>
</comment>
<evidence type="ECO:0000256" key="2">
    <source>
        <dbReference type="SAM" id="Phobius"/>
    </source>
</evidence>
<dbReference type="PROSITE" id="PS51257">
    <property type="entry name" value="PROKAR_LIPOPROTEIN"/>
    <property type="match status" value="1"/>
</dbReference>
<name>A0AAD8N0V7_9APIA</name>
<feature type="compositionally biased region" description="Basic and acidic residues" evidence="1">
    <location>
        <begin position="74"/>
        <end position="87"/>
    </location>
</feature>